<keyword evidence="6 8" id="KW-1133">Transmembrane helix</keyword>
<dbReference type="GO" id="GO:0005886">
    <property type="term" value="C:plasma membrane"/>
    <property type="evidence" value="ECO:0007669"/>
    <property type="project" value="UniProtKB-SubCell"/>
</dbReference>
<comment type="subcellular location">
    <subcellularLocation>
        <location evidence="1 8">Cell membrane</location>
        <topology evidence="1 8">Multi-pass membrane protein</topology>
    </subcellularLocation>
</comment>
<evidence type="ECO:0000256" key="1">
    <source>
        <dbReference type="ARBA" id="ARBA00004651"/>
    </source>
</evidence>
<evidence type="ECO:0000256" key="9">
    <source>
        <dbReference type="PIRNR" id="PIRNR002869"/>
    </source>
</evidence>
<evidence type="ECO:0000256" key="8">
    <source>
        <dbReference type="HAMAP-Rule" id="MF_02078"/>
    </source>
</evidence>
<comment type="function">
    <text evidence="8 9">Involved in peptidoglycan biosynthesis. Transports lipid-linked peptidoglycan precursors from the inner to the outer leaflet of the cytoplasmic membrane.</text>
</comment>
<evidence type="ECO:0000256" key="2">
    <source>
        <dbReference type="ARBA" id="ARBA00022475"/>
    </source>
</evidence>
<dbReference type="Pfam" id="PF03023">
    <property type="entry name" value="MurJ"/>
    <property type="match status" value="1"/>
</dbReference>
<feature type="transmembrane region" description="Helical" evidence="8">
    <location>
        <begin position="395"/>
        <end position="414"/>
    </location>
</feature>
<evidence type="ECO:0000256" key="5">
    <source>
        <dbReference type="ARBA" id="ARBA00022984"/>
    </source>
</evidence>
<feature type="transmembrane region" description="Helical" evidence="8">
    <location>
        <begin position="229"/>
        <end position="247"/>
    </location>
</feature>
<accession>A0A235BNV6</accession>
<dbReference type="GO" id="GO:0034204">
    <property type="term" value="P:lipid translocation"/>
    <property type="evidence" value="ECO:0007669"/>
    <property type="project" value="TreeGrafter"/>
</dbReference>
<comment type="caution">
    <text evidence="8">Lacks conserved residue(s) required for the propagation of feature annotation.</text>
</comment>
<organism evidence="10 11">
    <name type="scientific">candidate division WOR-3 bacterium JGI_Cruoil_03_44_89</name>
    <dbReference type="NCBI Taxonomy" id="1973748"/>
    <lineage>
        <taxon>Bacteria</taxon>
        <taxon>Bacteria division WOR-3</taxon>
    </lineage>
</organism>
<feature type="transmembrane region" description="Helical" evidence="8">
    <location>
        <begin position="267"/>
        <end position="284"/>
    </location>
</feature>
<dbReference type="GO" id="GO:0071555">
    <property type="term" value="P:cell wall organization"/>
    <property type="evidence" value="ECO:0007669"/>
    <property type="project" value="UniProtKB-UniRule"/>
</dbReference>
<feature type="transmembrane region" description="Helical" evidence="8">
    <location>
        <begin position="446"/>
        <end position="468"/>
    </location>
</feature>
<keyword evidence="4 8" id="KW-0133">Cell shape</keyword>
<feature type="transmembrane region" description="Helical" evidence="8">
    <location>
        <begin position="136"/>
        <end position="155"/>
    </location>
</feature>
<dbReference type="PRINTS" id="PR01806">
    <property type="entry name" value="VIRFACTRMVIN"/>
</dbReference>
<evidence type="ECO:0000313" key="10">
    <source>
        <dbReference type="EMBL" id="OYD13921.1"/>
    </source>
</evidence>
<dbReference type="GO" id="GO:0008360">
    <property type="term" value="P:regulation of cell shape"/>
    <property type="evidence" value="ECO:0007669"/>
    <property type="project" value="UniProtKB-UniRule"/>
</dbReference>
<dbReference type="PIRSF" id="PIRSF002869">
    <property type="entry name" value="MviN"/>
    <property type="match status" value="1"/>
</dbReference>
<keyword evidence="7 8" id="KW-0472">Membrane</keyword>
<dbReference type="GO" id="GO:0015648">
    <property type="term" value="F:lipid-linked peptidoglycan transporter activity"/>
    <property type="evidence" value="ECO:0007669"/>
    <property type="project" value="UniProtKB-UniRule"/>
</dbReference>
<proteinExistence type="inferred from homology"/>
<comment type="caution">
    <text evidence="10">The sequence shown here is derived from an EMBL/GenBank/DDBJ whole genome shotgun (WGS) entry which is preliminary data.</text>
</comment>
<dbReference type="Proteomes" id="UP000215215">
    <property type="component" value="Unassembled WGS sequence"/>
</dbReference>
<evidence type="ECO:0000256" key="6">
    <source>
        <dbReference type="ARBA" id="ARBA00022989"/>
    </source>
</evidence>
<comment type="pathway">
    <text evidence="8">Cell wall biogenesis; peptidoglycan biosynthesis.</text>
</comment>
<dbReference type="InterPro" id="IPR051050">
    <property type="entry name" value="Lipid_II_flippase_MurJ/MviN"/>
</dbReference>
<keyword evidence="3 8" id="KW-0812">Transmembrane</keyword>
<feature type="transmembrane region" description="Helical" evidence="8">
    <location>
        <begin position="200"/>
        <end position="222"/>
    </location>
</feature>
<gene>
    <name evidence="10" type="primary">mviN</name>
    <name evidence="8" type="synonym">murJ</name>
    <name evidence="10" type="ORF">CH333_09450</name>
</gene>
<feature type="transmembrane region" description="Helical" evidence="8">
    <location>
        <begin position="352"/>
        <end position="375"/>
    </location>
</feature>
<dbReference type="InterPro" id="IPR004268">
    <property type="entry name" value="MurJ"/>
</dbReference>
<sequence length="475" mass="52717">MEKLRKLDADGRRLTPIIFYFRLISYYICVYQRKSASKDKSTQSVIMLLKKVSGFALGTGISRVFGLLREMVLAHLFGATMYMDAFRVAFNIPNLLRDALAEGSLTPSFIPIYSEHSEKRSGEEADRFASTVITNFFFITLVISIIGIAVAPFLVKLIAFGFTGDKFSLTVSLTRIIFPFLIFISISAIFMGILNYHGRFFTTGFAPVFFNVGIIAFCWLLYSKIGITGAAIGVVVGGLLYLVYQIIWAERDGFHFEPRLNLANPEFLRVVKIMLPIAVGFAAGKINTIVNTLIASFMETGSISYLNYSYRLVQLPVGLIGVAIANVVLPTLSRELSRERSGDDIIRSSIKLTISVIVPLTILFFLLSTFIVRLLYQHGNFTANDTLFTAACLRFYSPAIVGFSLTRVFASIFYSMKDSKTPFFVGLVAVVINLSCALSLKDILGVNALALAVSISSCINALFLFILLKRRLKKV</sequence>
<dbReference type="PANTHER" id="PTHR47019">
    <property type="entry name" value="LIPID II FLIPPASE MURJ"/>
    <property type="match status" value="1"/>
</dbReference>
<evidence type="ECO:0000256" key="4">
    <source>
        <dbReference type="ARBA" id="ARBA00022960"/>
    </source>
</evidence>
<dbReference type="NCBIfam" id="TIGR01695">
    <property type="entry name" value="murJ_mviN"/>
    <property type="match status" value="1"/>
</dbReference>
<reference evidence="10 11" key="1">
    <citation type="submission" date="2017-07" db="EMBL/GenBank/DDBJ databases">
        <title>Recovery of genomes from metagenomes via a dereplication, aggregation, and scoring strategy.</title>
        <authorList>
            <person name="Sieber C.M."/>
            <person name="Probst A.J."/>
            <person name="Sharrar A."/>
            <person name="Thomas B.C."/>
            <person name="Hess M."/>
            <person name="Tringe S.G."/>
            <person name="Banfield J.F."/>
        </authorList>
    </citation>
    <scope>NUCLEOTIDE SEQUENCE [LARGE SCALE GENOMIC DNA]</scope>
    <source>
        <strain evidence="10">JGI_Cruoil_03_44_89</strain>
    </source>
</reference>
<keyword evidence="8 9" id="KW-0813">Transport</keyword>
<name>A0A235BNV6_UNCW3</name>
<dbReference type="HAMAP" id="MF_02078">
    <property type="entry name" value="MurJ_MviN"/>
    <property type="match status" value="1"/>
</dbReference>
<protein>
    <recommendedName>
        <fullName evidence="8">Probable lipid II flippase MurJ</fullName>
    </recommendedName>
</protein>
<evidence type="ECO:0000313" key="11">
    <source>
        <dbReference type="Proteomes" id="UP000215215"/>
    </source>
</evidence>
<dbReference type="UniPathway" id="UPA00219"/>
<dbReference type="CDD" id="cd13123">
    <property type="entry name" value="MATE_MurJ_like"/>
    <property type="match status" value="1"/>
</dbReference>
<dbReference type="GO" id="GO:0009252">
    <property type="term" value="P:peptidoglycan biosynthetic process"/>
    <property type="evidence" value="ECO:0007669"/>
    <property type="project" value="UniProtKB-UniRule"/>
</dbReference>
<dbReference type="PANTHER" id="PTHR47019:SF1">
    <property type="entry name" value="LIPID II FLIPPASE MURJ"/>
    <property type="match status" value="1"/>
</dbReference>
<feature type="transmembrane region" description="Helical" evidence="8">
    <location>
        <begin position="312"/>
        <end position="332"/>
    </location>
</feature>
<keyword evidence="8 9" id="KW-0961">Cell wall biogenesis/degradation</keyword>
<feature type="transmembrane region" description="Helical" evidence="8">
    <location>
        <begin position="421"/>
        <end position="440"/>
    </location>
</feature>
<comment type="similarity">
    <text evidence="8 9">Belongs to the MurJ/MviN family.</text>
</comment>
<keyword evidence="2 8" id="KW-1003">Cell membrane</keyword>
<feature type="transmembrane region" description="Helical" evidence="8">
    <location>
        <begin position="176"/>
        <end position="194"/>
    </location>
</feature>
<evidence type="ECO:0000256" key="3">
    <source>
        <dbReference type="ARBA" id="ARBA00022692"/>
    </source>
</evidence>
<dbReference type="AlphaFoldDB" id="A0A235BNV6"/>
<keyword evidence="5 8" id="KW-0573">Peptidoglycan synthesis</keyword>
<dbReference type="EMBL" id="NOZQ01000210">
    <property type="protein sequence ID" value="OYD13921.1"/>
    <property type="molecule type" value="Genomic_DNA"/>
</dbReference>
<evidence type="ECO:0000256" key="7">
    <source>
        <dbReference type="ARBA" id="ARBA00023136"/>
    </source>
</evidence>